<proteinExistence type="predicted"/>
<evidence type="ECO:0000313" key="4">
    <source>
        <dbReference type="Proteomes" id="UP000217790"/>
    </source>
</evidence>
<keyword evidence="4" id="KW-1185">Reference proteome</keyword>
<dbReference type="STRING" id="47427.A0A2H3DQT2"/>
<sequence length="160" mass="17698">MIVTIVFISASDVMLAGTTAYFLLKTRKLVLAHTTGVINALIRLTFQTATPAVICTTFNLVFTYLPGPYDKGVSSAFIQVLPKVYAVSRMWALNARRAIMREPSPMFASGAFRITEGSDSFIHAWKSKETFDERRHSVCYHPVLGLGVSDSEYADHSSGR</sequence>
<dbReference type="Proteomes" id="UP000217790">
    <property type="component" value="Unassembled WGS sequence"/>
</dbReference>
<name>A0A2H3DQT2_ARMGA</name>
<evidence type="ECO:0000313" key="3">
    <source>
        <dbReference type="EMBL" id="PBK96430.1"/>
    </source>
</evidence>
<gene>
    <name evidence="3" type="ORF">ARMGADRAFT_696324</name>
</gene>
<organism evidence="3 4">
    <name type="scientific">Armillaria gallica</name>
    <name type="common">Bulbous honey fungus</name>
    <name type="synonym">Armillaria bulbosa</name>
    <dbReference type="NCBI Taxonomy" id="47427"/>
    <lineage>
        <taxon>Eukaryota</taxon>
        <taxon>Fungi</taxon>
        <taxon>Dikarya</taxon>
        <taxon>Basidiomycota</taxon>
        <taxon>Agaricomycotina</taxon>
        <taxon>Agaricomycetes</taxon>
        <taxon>Agaricomycetidae</taxon>
        <taxon>Agaricales</taxon>
        <taxon>Marasmiineae</taxon>
        <taxon>Physalacriaceae</taxon>
        <taxon>Armillaria</taxon>
    </lineage>
</organism>
<evidence type="ECO:0000256" key="1">
    <source>
        <dbReference type="SAM" id="Phobius"/>
    </source>
</evidence>
<reference evidence="4" key="1">
    <citation type="journal article" date="2017" name="Nat. Ecol. Evol.">
        <title>Genome expansion and lineage-specific genetic innovations in the forest pathogenic fungi Armillaria.</title>
        <authorList>
            <person name="Sipos G."/>
            <person name="Prasanna A.N."/>
            <person name="Walter M.C."/>
            <person name="O'Connor E."/>
            <person name="Balint B."/>
            <person name="Krizsan K."/>
            <person name="Kiss B."/>
            <person name="Hess J."/>
            <person name="Varga T."/>
            <person name="Slot J."/>
            <person name="Riley R."/>
            <person name="Boka B."/>
            <person name="Rigling D."/>
            <person name="Barry K."/>
            <person name="Lee J."/>
            <person name="Mihaltcheva S."/>
            <person name="LaButti K."/>
            <person name="Lipzen A."/>
            <person name="Waldron R."/>
            <person name="Moloney N.M."/>
            <person name="Sperisen C."/>
            <person name="Kredics L."/>
            <person name="Vagvoelgyi C."/>
            <person name="Patrignani A."/>
            <person name="Fitzpatrick D."/>
            <person name="Nagy I."/>
            <person name="Doyle S."/>
            <person name="Anderson J.B."/>
            <person name="Grigoriev I.V."/>
            <person name="Gueldener U."/>
            <person name="Muensterkoetter M."/>
            <person name="Nagy L.G."/>
        </authorList>
    </citation>
    <scope>NUCLEOTIDE SEQUENCE [LARGE SCALE GENOMIC DNA]</scope>
    <source>
        <strain evidence="4">Ar21-2</strain>
    </source>
</reference>
<dbReference type="OrthoDB" id="3026875at2759"/>
<keyword evidence="1" id="KW-0472">Membrane</keyword>
<keyword evidence="1" id="KW-0812">Transmembrane</keyword>
<feature type="domain" description="DUF6534" evidence="2">
    <location>
        <begin position="10"/>
        <end position="97"/>
    </location>
</feature>
<dbReference type="InParanoid" id="A0A2H3DQT2"/>
<dbReference type="Pfam" id="PF20152">
    <property type="entry name" value="DUF6534"/>
    <property type="match status" value="1"/>
</dbReference>
<dbReference type="EMBL" id="KZ293650">
    <property type="protein sequence ID" value="PBK96430.1"/>
    <property type="molecule type" value="Genomic_DNA"/>
</dbReference>
<protein>
    <recommendedName>
        <fullName evidence="2">DUF6534 domain-containing protein</fullName>
    </recommendedName>
</protein>
<dbReference type="InterPro" id="IPR045339">
    <property type="entry name" value="DUF6534"/>
</dbReference>
<feature type="transmembrane region" description="Helical" evidence="1">
    <location>
        <begin position="6"/>
        <end position="24"/>
    </location>
</feature>
<accession>A0A2H3DQT2</accession>
<keyword evidence="1" id="KW-1133">Transmembrane helix</keyword>
<dbReference type="AlphaFoldDB" id="A0A2H3DQT2"/>
<evidence type="ECO:0000259" key="2">
    <source>
        <dbReference type="Pfam" id="PF20152"/>
    </source>
</evidence>